<sequence length="97" mass="10955">MAERVTVQLSKTYTVHDKQFASIVIREPRYAEIFMEGRGKPREWQPSPHGPVLVSYPGVVDSYLQKLIVEPGYDCIGELSTVDALTLEKAVLDFFPV</sequence>
<evidence type="ECO:0000313" key="2">
    <source>
        <dbReference type="Proteomes" id="UP000068164"/>
    </source>
</evidence>
<gene>
    <name evidence="1" type="ORF">AS026_21210</name>
</gene>
<evidence type="ECO:0000313" key="1">
    <source>
        <dbReference type="EMBL" id="KWV42130.1"/>
    </source>
</evidence>
<reference evidence="1 2" key="1">
    <citation type="submission" date="2015-11" db="EMBL/GenBank/DDBJ databases">
        <title>Draft Genome Sequence of the Strain BR 10423 (Rhizobium sp.) isolated from nodules of Mimosa pudica.</title>
        <authorList>
            <person name="Barauna A.C."/>
            <person name="Zilli J.E."/>
            <person name="Simoes-Araujo J.L."/>
            <person name="Reis V.M."/>
            <person name="James E.K."/>
            <person name="Reis F.B.Jr."/>
            <person name="Rouws L.F."/>
            <person name="Passos S.R."/>
            <person name="Gois S.R."/>
        </authorList>
    </citation>
    <scope>NUCLEOTIDE SEQUENCE [LARGE SCALE GENOMIC DNA]</scope>
    <source>
        <strain evidence="1 2">BR10423</strain>
    </source>
</reference>
<organism evidence="1 2">
    <name type="scientific">Rhizobium altiplani</name>
    <dbReference type="NCBI Taxonomy" id="1864509"/>
    <lineage>
        <taxon>Bacteria</taxon>
        <taxon>Pseudomonadati</taxon>
        <taxon>Pseudomonadota</taxon>
        <taxon>Alphaproteobacteria</taxon>
        <taxon>Hyphomicrobiales</taxon>
        <taxon>Rhizobiaceae</taxon>
        <taxon>Rhizobium/Agrobacterium group</taxon>
        <taxon>Rhizobium</taxon>
    </lineage>
</organism>
<protein>
    <submittedName>
        <fullName evidence="1">Uncharacterized protein</fullName>
    </submittedName>
</protein>
<dbReference type="RefSeq" id="WP_062374775.1">
    <property type="nucleotide sequence ID" value="NZ_LNCD01000137.1"/>
</dbReference>
<dbReference type="EMBL" id="LNCD01000137">
    <property type="protein sequence ID" value="KWV42130.1"/>
    <property type="molecule type" value="Genomic_DNA"/>
</dbReference>
<dbReference type="AlphaFoldDB" id="A0A109J4D3"/>
<dbReference type="OrthoDB" id="8403354at2"/>
<dbReference type="Proteomes" id="UP000068164">
    <property type="component" value="Unassembled WGS sequence"/>
</dbReference>
<keyword evidence="2" id="KW-1185">Reference proteome</keyword>
<accession>A0A109J4D3</accession>
<proteinExistence type="predicted"/>
<comment type="caution">
    <text evidence="1">The sequence shown here is derived from an EMBL/GenBank/DDBJ whole genome shotgun (WGS) entry which is preliminary data.</text>
</comment>
<name>A0A109J4D3_9HYPH</name>